<feature type="compositionally biased region" description="Polar residues" evidence="1">
    <location>
        <begin position="294"/>
        <end position="307"/>
    </location>
</feature>
<sequence>MNTGTIVIFVIIVIFLIVAIGVGLFLLLRSNPASTSSLASSDVPIRLPFGNCTSNSECVTGQYCSTEGICTNQGTCLTSGDCPGSQICSDGVCISCRQDGDCSNGEICSRGQCVVPSGCRLNSDCPNGGSCLDGKCVECVSDAGCSDGKKCRSGTCSYECTLNTDCGSGQLCINGVCSECVSGSDCATGVCTNGFCSVCTSDSSCPSGQVCSEGSCVPNQTPPAPVKVAGTFEAVAKVEPEPLFNAEQFSSNFERNHSSKKLSPLQTVSFQETKEEMKRVAADGSVELIGAPNPRNTGVRNATNSRPIRTPSPPESPYPENLPTNQYQEDDFQIEEISFSEVNSPVASQRIQRDISSELNSTPRTGSRTYSASENRSNKAALMEKQNIIQSRNVRRNVPTQTPAPTPSRTPVQTSTRQSNNRPSNVSIELENATRNSQRGAQRVNQQNTAQPKPGPTRTESIVRTQSQPPQSVQTGFVPRTGFFTNGVLAQNAELRQRLQTGLNNPKRTVGWQL</sequence>
<feature type="compositionally biased region" description="Polar residues" evidence="1">
    <location>
        <begin position="409"/>
        <end position="451"/>
    </location>
</feature>
<evidence type="ECO:0000313" key="3">
    <source>
        <dbReference type="EMBL" id="AHH01688.1"/>
    </source>
</evidence>
<feature type="compositionally biased region" description="Polar residues" evidence="1">
    <location>
        <begin position="387"/>
        <end position="401"/>
    </location>
</feature>
<feature type="region of interest" description="Disordered" evidence="1">
    <location>
        <begin position="340"/>
        <end position="478"/>
    </location>
</feature>
<dbReference type="KEGG" id="vg:18266149"/>
<keyword evidence="2" id="KW-0812">Transmembrane</keyword>
<dbReference type="NCBIfam" id="TIGR04201">
    <property type="entry name" value="Myxo_Cys_RPT"/>
    <property type="match status" value="1"/>
</dbReference>
<proteinExistence type="predicted"/>
<gene>
    <name evidence="3" type="ORF">pv_121</name>
</gene>
<organism evidence="3 4">
    <name type="scientific">Pithovirus sibericum</name>
    <dbReference type="NCBI Taxonomy" id="1450746"/>
    <lineage>
        <taxon>Viruses</taxon>
        <taxon>Pithoviruses</taxon>
        <taxon>Orthopithovirinae</taxon>
        <taxon>Alphapithovirus</taxon>
        <taxon>Alphapithovirus sibericum</taxon>
    </lineage>
</organism>
<keyword evidence="2" id="KW-0472">Membrane</keyword>
<evidence type="ECO:0000256" key="2">
    <source>
        <dbReference type="SAM" id="Phobius"/>
    </source>
</evidence>
<dbReference type="PANTHER" id="PTHR36519">
    <property type="entry name" value="FIP (FUNGUS-INDUCED PROTEIN) RELATED-RELATED"/>
    <property type="match status" value="1"/>
</dbReference>
<dbReference type="PANTHER" id="PTHR36519:SF9">
    <property type="entry name" value="EB DOMAIN-CONTAINING PROTEIN-RELATED"/>
    <property type="match status" value="1"/>
</dbReference>
<evidence type="ECO:0000256" key="1">
    <source>
        <dbReference type="SAM" id="MobiDB-lite"/>
    </source>
</evidence>
<protein>
    <submittedName>
        <fullName evidence="3">Uncharacterized protein</fullName>
    </submittedName>
</protein>
<dbReference type="InterPro" id="IPR026435">
    <property type="entry name" value="Myxo_Cys_rpt"/>
</dbReference>
<keyword evidence="2" id="KW-1133">Transmembrane helix</keyword>
<reference evidence="3 4" key="1">
    <citation type="journal article" date="2014" name="Proc. Natl. Acad. Sci. U.S.A.">
        <title>Thirty-thousand-year-old distant relative of giant icosahedral DNA viruses with a pandoravirus morphology.</title>
        <authorList>
            <person name="Legendre M."/>
            <person name="Bartoli J."/>
            <person name="Shmakova L."/>
            <person name="Jeudy S."/>
            <person name="Labadie K."/>
            <person name="Adrait A."/>
            <person name="Lescot M."/>
            <person name="Poirot O."/>
            <person name="Bertaux L."/>
            <person name="Bruley C."/>
            <person name="Coute Y."/>
            <person name="Rivkina E."/>
            <person name="Abergel C."/>
            <person name="Claverie J.M."/>
        </authorList>
    </citation>
    <scope>NUCLEOTIDE SEQUENCE [LARGE SCALE GENOMIC DNA]</scope>
    <source>
        <strain evidence="3">P1084-T</strain>
    </source>
</reference>
<accession>W5S4M2</accession>
<evidence type="ECO:0000313" key="4">
    <source>
        <dbReference type="Proteomes" id="UP000202176"/>
    </source>
</evidence>
<name>W5S4M2_9VIRU</name>
<keyword evidence="4" id="KW-1185">Reference proteome</keyword>
<feature type="transmembrane region" description="Helical" evidence="2">
    <location>
        <begin position="6"/>
        <end position="28"/>
    </location>
</feature>
<feature type="compositionally biased region" description="Polar residues" evidence="1">
    <location>
        <begin position="357"/>
        <end position="375"/>
    </location>
</feature>
<feature type="compositionally biased region" description="Polar residues" evidence="1">
    <location>
        <begin position="340"/>
        <end position="350"/>
    </location>
</feature>
<feature type="region of interest" description="Disordered" evidence="1">
    <location>
        <begin position="286"/>
        <end position="325"/>
    </location>
</feature>
<feature type="compositionally biased region" description="Polar residues" evidence="1">
    <location>
        <begin position="458"/>
        <end position="475"/>
    </location>
</feature>
<dbReference type="EMBL" id="KF740664">
    <property type="protein sequence ID" value="AHH01688.1"/>
    <property type="molecule type" value="Genomic_DNA"/>
</dbReference>
<dbReference type="Proteomes" id="UP000202176">
    <property type="component" value="Segment"/>
</dbReference>
<dbReference type="GeneID" id="18266149"/>
<dbReference type="RefSeq" id="YP_009001023.1">
    <property type="nucleotide sequence ID" value="NC_023423.1"/>
</dbReference>